<keyword evidence="3" id="KW-1185">Reference proteome</keyword>
<evidence type="ECO:0000313" key="2">
    <source>
        <dbReference type="EMBL" id="UUP12680.1"/>
    </source>
</evidence>
<protein>
    <submittedName>
        <fullName evidence="2">MBL fold metallo-hydrolase</fullName>
    </submittedName>
</protein>
<dbReference type="Proteomes" id="UP001316184">
    <property type="component" value="Chromosome"/>
</dbReference>
<evidence type="ECO:0000259" key="1">
    <source>
        <dbReference type="SMART" id="SM00849"/>
    </source>
</evidence>
<dbReference type="PANTHER" id="PTHR42951:SF14">
    <property type="entry name" value="METALLO-BETA-LACTAMASE SUPERFAMILY PROTEIN"/>
    <property type="match status" value="1"/>
</dbReference>
<feature type="domain" description="Metallo-beta-lactamase" evidence="1">
    <location>
        <begin position="32"/>
        <end position="217"/>
    </location>
</feature>
<accession>A0ABY5M3B0</accession>
<dbReference type="SUPFAM" id="SSF56281">
    <property type="entry name" value="Metallo-hydrolase/oxidoreductase"/>
    <property type="match status" value="1"/>
</dbReference>
<proteinExistence type="predicted"/>
<sequence length="281" mass="31219">MTANLRFKVHTERREGLTRDLPPGNDEWRWVANSATLIVGEQEAVLVDTFATVAQNERLIEWIRAHDTTLSTVYLTHGHGDHAYGIGQLRAAFPGVRVLGTAGTLVKLEEQARPEWRDDFWGRLFPGQIPEVEFPEVIEGGFTLEGHDLSIVEAGDTDTEGTTSLWVPDAGLVVAGDVVYNATYPYLAETTAESRLNWVAALERLRELDPAWVVSGHKQPDRPDSPSDIEATIQYLRDVEETEITPDDPLGFYERMLAKQPGRTNIGSLWGAAKAITAERS</sequence>
<name>A0ABY5M3B0_9ACTN</name>
<organism evidence="2 3">
    <name type="scientific">Aeromicrobium wangtongii</name>
    <dbReference type="NCBI Taxonomy" id="2969247"/>
    <lineage>
        <taxon>Bacteria</taxon>
        <taxon>Bacillati</taxon>
        <taxon>Actinomycetota</taxon>
        <taxon>Actinomycetes</taxon>
        <taxon>Propionibacteriales</taxon>
        <taxon>Nocardioidaceae</taxon>
        <taxon>Aeromicrobium</taxon>
    </lineage>
</organism>
<dbReference type="Gene3D" id="3.60.15.10">
    <property type="entry name" value="Ribonuclease Z/Hydroxyacylglutathione hydrolase-like"/>
    <property type="match status" value="1"/>
</dbReference>
<evidence type="ECO:0000313" key="3">
    <source>
        <dbReference type="Proteomes" id="UP001316184"/>
    </source>
</evidence>
<dbReference type="Pfam" id="PF00753">
    <property type="entry name" value="Lactamase_B"/>
    <property type="match status" value="1"/>
</dbReference>
<dbReference type="InterPro" id="IPR036866">
    <property type="entry name" value="RibonucZ/Hydroxyglut_hydro"/>
</dbReference>
<dbReference type="EMBL" id="CP102173">
    <property type="protein sequence ID" value="UUP12680.1"/>
    <property type="molecule type" value="Genomic_DNA"/>
</dbReference>
<gene>
    <name evidence="2" type="ORF">NQV15_12535</name>
</gene>
<dbReference type="CDD" id="cd07739">
    <property type="entry name" value="metallo-hydrolase-like_MBL-fold"/>
    <property type="match status" value="1"/>
</dbReference>
<dbReference type="InterPro" id="IPR001279">
    <property type="entry name" value="Metallo-B-lactamas"/>
</dbReference>
<dbReference type="InterPro" id="IPR050855">
    <property type="entry name" value="NDM-1-like"/>
</dbReference>
<dbReference type="SMART" id="SM00849">
    <property type="entry name" value="Lactamase_B"/>
    <property type="match status" value="1"/>
</dbReference>
<dbReference type="RefSeq" id="WP_232400215.1">
    <property type="nucleotide sequence ID" value="NZ_CP102173.1"/>
</dbReference>
<reference evidence="2 3" key="1">
    <citation type="submission" date="2022-08" db="EMBL/GenBank/DDBJ databases">
        <title>novel species in genus Aeromicrobium.</title>
        <authorList>
            <person name="Ye L."/>
        </authorList>
    </citation>
    <scope>NUCLEOTIDE SEQUENCE [LARGE SCALE GENOMIC DNA]</scope>
    <source>
        <strain evidence="3">zg-Y1379</strain>
    </source>
</reference>
<dbReference type="PANTHER" id="PTHR42951">
    <property type="entry name" value="METALLO-BETA-LACTAMASE DOMAIN-CONTAINING"/>
    <property type="match status" value="1"/>
</dbReference>